<feature type="compositionally biased region" description="Pro residues" evidence="1">
    <location>
        <begin position="96"/>
        <end position="106"/>
    </location>
</feature>
<dbReference type="Gene3D" id="3.40.50.300">
    <property type="entry name" value="P-loop containing nucleotide triphosphate hydrolases"/>
    <property type="match status" value="1"/>
</dbReference>
<dbReference type="Pfam" id="PF13424">
    <property type="entry name" value="TPR_12"/>
    <property type="match status" value="1"/>
</dbReference>
<dbReference type="Pfam" id="PF13560">
    <property type="entry name" value="HTH_31"/>
    <property type="match status" value="1"/>
</dbReference>
<dbReference type="InterPro" id="IPR011990">
    <property type="entry name" value="TPR-like_helical_dom_sf"/>
</dbReference>
<evidence type="ECO:0000313" key="2">
    <source>
        <dbReference type="EMBL" id="KAB2380167.1"/>
    </source>
</evidence>
<dbReference type="InterPro" id="IPR010982">
    <property type="entry name" value="Lambda_DNA-bd_dom_sf"/>
</dbReference>
<evidence type="ECO:0000313" key="3">
    <source>
        <dbReference type="Proteomes" id="UP000483004"/>
    </source>
</evidence>
<organism evidence="2 3">
    <name type="scientific">Actinomadura montaniterrae</name>
    <dbReference type="NCBI Taxonomy" id="1803903"/>
    <lineage>
        <taxon>Bacteria</taxon>
        <taxon>Bacillati</taxon>
        <taxon>Actinomycetota</taxon>
        <taxon>Actinomycetes</taxon>
        <taxon>Streptosporangiales</taxon>
        <taxon>Thermomonosporaceae</taxon>
        <taxon>Actinomadura</taxon>
    </lineage>
</organism>
<dbReference type="SUPFAM" id="SSF48452">
    <property type="entry name" value="TPR-like"/>
    <property type="match status" value="2"/>
</dbReference>
<dbReference type="InterPro" id="IPR019734">
    <property type="entry name" value="TPR_rpt"/>
</dbReference>
<dbReference type="PANTHER" id="PTHR47691">
    <property type="entry name" value="REGULATOR-RELATED"/>
    <property type="match status" value="1"/>
</dbReference>
<evidence type="ECO:0000256" key="1">
    <source>
        <dbReference type="SAM" id="MobiDB-lite"/>
    </source>
</evidence>
<dbReference type="PRINTS" id="PR00364">
    <property type="entry name" value="DISEASERSIST"/>
</dbReference>
<dbReference type="GO" id="GO:0003677">
    <property type="term" value="F:DNA binding"/>
    <property type="evidence" value="ECO:0007669"/>
    <property type="project" value="InterPro"/>
</dbReference>
<accession>A0A6L3VSV4</accession>
<dbReference type="OrthoDB" id="5521887at2"/>
<dbReference type="Proteomes" id="UP000483004">
    <property type="component" value="Unassembled WGS sequence"/>
</dbReference>
<feature type="compositionally biased region" description="Basic and acidic residues" evidence="1">
    <location>
        <begin position="107"/>
        <end position="118"/>
    </location>
</feature>
<sequence length="830" mass="89465">MQQRTTARTDPQDELAARLRLLQELSGRGVRALARDTGLSSSSLSRYLGGQTVPPWPAVLALCRLVKRDPRPLRPLWERASNPLPAPPKTSRQVQPPSPPSGVPRPPRNDLPRDVPDFTGREDELAAVLDAVAGSRVVAVDGMAGVGKTCLAVHAAYRLADGHPDAQLYLDLHGFTDGREPLDPDTALRALLAALDVPSEKVPQEGGVEPLAACWRSELAGRRAVVVLDNAADAEQVRPLLPGAGPSVALITSRNRLLGLDEVPPVSLDVLSPWESAELLARASGEAASGGRLAREPEAAAEVLRLCGHLPLALRLAAARLRHRPGWTVGILVERMAEGSGEFDTAFAMSVRQLDRAQRRLFRLLGELPGSSFDEYVAAALADVPPRTARALREDLGDAPLVQQPAAGRYRLHDLVRRHARRAAAEQVPPAERERALARVLGYYVHAAAAADAAMPFPAGSRAASAGPAPAEVPRFAGKSAALAWFGAEYGNLMAAFHAAVATGADAHVCELPRFMRAYFARRCGTTHLNALFERSVDAARRLGDPLWLAEAHSDLGFARYNAGRMAEAGAAYEAAEPLVSAAGDVLSQAELTIRRGYLRWDEGHVEEPLELFRTAGRLYEAAGCPMGAAHATAYEAWALLQLGHREDAARLARKALDVPHSDPAWPPALTARITLGVAIAHEEPGEAVRYLHEALDMARDDGHKHNEAWCLNCLGVALRRMGRYEEALDAHRRAFALLDELFEEHWKIHYLNGYGETCRLAGRPEEALRLHRRALELAPEVGYRHEEALAHAGIAAVLDGTDPAAAAEHRAAAEAVLRDLSPGPAPAAR</sequence>
<dbReference type="InterPro" id="IPR027417">
    <property type="entry name" value="P-loop_NTPase"/>
</dbReference>
<keyword evidence="3" id="KW-1185">Reference proteome</keyword>
<dbReference type="AlphaFoldDB" id="A0A6L3VSV4"/>
<dbReference type="GO" id="GO:0043531">
    <property type="term" value="F:ADP binding"/>
    <property type="evidence" value="ECO:0007669"/>
    <property type="project" value="InterPro"/>
</dbReference>
<protein>
    <submittedName>
        <fullName evidence="2">Tetratricopeptide repeat protein</fullName>
    </submittedName>
</protein>
<reference evidence="2 3" key="1">
    <citation type="submission" date="2019-09" db="EMBL/GenBank/DDBJ databases">
        <title>Actinomadura physcomitrii sp. nov., a novel actinomycete isolated from moss [Physcomitrium sphaericum (Ludw) Fuernr].</title>
        <authorList>
            <person name="Liu C."/>
            <person name="Zhuang X."/>
        </authorList>
    </citation>
    <scope>NUCLEOTIDE SEQUENCE [LARGE SCALE GENOMIC DNA]</scope>
    <source>
        <strain evidence="2 3">CYP1-1B</strain>
    </source>
</reference>
<feature type="region of interest" description="Disordered" evidence="1">
    <location>
        <begin position="75"/>
        <end position="118"/>
    </location>
</feature>
<dbReference type="PANTHER" id="PTHR47691:SF3">
    <property type="entry name" value="HTH-TYPE TRANSCRIPTIONAL REGULATOR RV0890C-RELATED"/>
    <property type="match status" value="1"/>
</dbReference>
<dbReference type="Gene3D" id="1.25.40.10">
    <property type="entry name" value="Tetratricopeptide repeat domain"/>
    <property type="match status" value="2"/>
</dbReference>
<dbReference type="SUPFAM" id="SSF52540">
    <property type="entry name" value="P-loop containing nucleoside triphosphate hydrolases"/>
    <property type="match status" value="1"/>
</dbReference>
<proteinExistence type="predicted"/>
<name>A0A6L3VSV4_9ACTN</name>
<comment type="caution">
    <text evidence="2">The sequence shown here is derived from an EMBL/GenBank/DDBJ whole genome shotgun (WGS) entry which is preliminary data.</text>
</comment>
<gene>
    <name evidence="2" type="ORF">F9B16_18350</name>
</gene>
<dbReference type="SUPFAM" id="SSF47413">
    <property type="entry name" value="lambda repressor-like DNA-binding domains"/>
    <property type="match status" value="1"/>
</dbReference>
<dbReference type="EMBL" id="WBMR01000047">
    <property type="protein sequence ID" value="KAB2380167.1"/>
    <property type="molecule type" value="Genomic_DNA"/>
</dbReference>
<dbReference type="SMART" id="SM00028">
    <property type="entry name" value="TPR"/>
    <property type="match status" value="4"/>
</dbReference>